<sequence length="249" mass="26594">MFQFNRLDTAAPWFGSSIQHHYDGNPEQIHFTFRCQSVVMEKRYLYTVSGLSPGDNQTPGLLLAPGVRWGQTPINQLTPWDTDEPPAKQHRDSEPTGPAWATSVAAVSQPSLLPHTYALAQPPSFNHSVTAQSPIIGPPSMVLNMPGQPPYPSIPSALAAQANHVVHPNSHSLMGNGHLTSHPGLLQHPALPLTNGQAAAAHAQATAGDNQDGPNGVQMLRTVGMGKYEFSDPGHPKGPERSRGAPKAS</sequence>
<name>A0AAD9F5A0_DISEL</name>
<protein>
    <submittedName>
        <fullName evidence="2">Kelch-like protein 29</fullName>
    </submittedName>
</protein>
<feature type="non-terminal residue" evidence="2">
    <location>
        <position position="1"/>
    </location>
</feature>
<dbReference type="AlphaFoldDB" id="A0AAD9F5A0"/>
<feature type="compositionally biased region" description="Basic and acidic residues" evidence="1">
    <location>
        <begin position="229"/>
        <end position="243"/>
    </location>
</feature>
<dbReference type="EMBL" id="JASDAP010000017">
    <property type="protein sequence ID" value="KAK1889459.1"/>
    <property type="molecule type" value="Genomic_DNA"/>
</dbReference>
<feature type="region of interest" description="Disordered" evidence="1">
    <location>
        <begin position="196"/>
        <end position="249"/>
    </location>
</feature>
<feature type="compositionally biased region" description="Basic and acidic residues" evidence="1">
    <location>
        <begin position="85"/>
        <end position="94"/>
    </location>
</feature>
<keyword evidence="3" id="KW-1185">Reference proteome</keyword>
<feature type="region of interest" description="Disordered" evidence="1">
    <location>
        <begin position="78"/>
        <end position="98"/>
    </location>
</feature>
<organism evidence="2 3">
    <name type="scientific">Dissostichus eleginoides</name>
    <name type="common">Patagonian toothfish</name>
    <name type="synonym">Dissostichus amissus</name>
    <dbReference type="NCBI Taxonomy" id="100907"/>
    <lineage>
        <taxon>Eukaryota</taxon>
        <taxon>Metazoa</taxon>
        <taxon>Chordata</taxon>
        <taxon>Craniata</taxon>
        <taxon>Vertebrata</taxon>
        <taxon>Euteleostomi</taxon>
        <taxon>Actinopterygii</taxon>
        <taxon>Neopterygii</taxon>
        <taxon>Teleostei</taxon>
        <taxon>Neoteleostei</taxon>
        <taxon>Acanthomorphata</taxon>
        <taxon>Eupercaria</taxon>
        <taxon>Perciformes</taxon>
        <taxon>Notothenioidei</taxon>
        <taxon>Nototheniidae</taxon>
        <taxon>Dissostichus</taxon>
    </lineage>
</organism>
<evidence type="ECO:0000256" key="1">
    <source>
        <dbReference type="SAM" id="MobiDB-lite"/>
    </source>
</evidence>
<reference evidence="2" key="1">
    <citation type="submission" date="2023-04" db="EMBL/GenBank/DDBJ databases">
        <title>Chromosome-level genome of Chaenocephalus aceratus.</title>
        <authorList>
            <person name="Park H."/>
        </authorList>
    </citation>
    <scope>NUCLEOTIDE SEQUENCE</scope>
    <source>
        <strain evidence="2">DE</strain>
        <tissue evidence="2">Muscle</tissue>
    </source>
</reference>
<evidence type="ECO:0000313" key="3">
    <source>
        <dbReference type="Proteomes" id="UP001228049"/>
    </source>
</evidence>
<proteinExistence type="predicted"/>
<accession>A0AAD9F5A0</accession>
<dbReference type="Proteomes" id="UP001228049">
    <property type="component" value="Unassembled WGS sequence"/>
</dbReference>
<gene>
    <name evidence="2" type="ORF">KUDE01_014135</name>
</gene>
<evidence type="ECO:0000313" key="2">
    <source>
        <dbReference type="EMBL" id="KAK1889459.1"/>
    </source>
</evidence>
<comment type="caution">
    <text evidence="2">The sequence shown here is derived from an EMBL/GenBank/DDBJ whole genome shotgun (WGS) entry which is preliminary data.</text>
</comment>
<feature type="compositionally biased region" description="Low complexity" evidence="1">
    <location>
        <begin position="197"/>
        <end position="207"/>
    </location>
</feature>